<evidence type="ECO:0000313" key="5">
    <source>
        <dbReference type="Proteomes" id="UP000563601"/>
    </source>
</evidence>
<dbReference type="CDD" id="cd04301">
    <property type="entry name" value="NAT_SF"/>
    <property type="match status" value="1"/>
</dbReference>
<dbReference type="PANTHER" id="PTHR43877">
    <property type="entry name" value="AMINOALKYLPHOSPHONATE N-ACETYLTRANSFERASE-RELATED-RELATED"/>
    <property type="match status" value="1"/>
</dbReference>
<protein>
    <submittedName>
        <fullName evidence="4">GNAT superfamily N-acetyltransferase</fullName>
    </submittedName>
</protein>
<dbReference type="Proteomes" id="UP000563601">
    <property type="component" value="Unassembled WGS sequence"/>
</dbReference>
<dbReference type="Gene3D" id="3.40.630.30">
    <property type="match status" value="1"/>
</dbReference>
<gene>
    <name evidence="4" type="ORF">HNQ53_002457</name>
</gene>
<evidence type="ECO:0000256" key="2">
    <source>
        <dbReference type="ARBA" id="ARBA00023315"/>
    </source>
</evidence>
<dbReference type="RefSeq" id="WP_202620622.1">
    <property type="nucleotide sequence ID" value="NZ_CP047491.1"/>
</dbReference>
<dbReference type="AlphaFoldDB" id="A0AA89PVY0"/>
<dbReference type="SUPFAM" id="SSF55729">
    <property type="entry name" value="Acyl-CoA N-acyltransferases (Nat)"/>
    <property type="match status" value="1"/>
</dbReference>
<organism evidence="4 5">
    <name type="scientific">Microbulbifer hydrolyticus</name>
    <dbReference type="NCBI Taxonomy" id="48074"/>
    <lineage>
        <taxon>Bacteria</taxon>
        <taxon>Pseudomonadati</taxon>
        <taxon>Pseudomonadota</taxon>
        <taxon>Gammaproteobacteria</taxon>
        <taxon>Cellvibrionales</taxon>
        <taxon>Microbulbiferaceae</taxon>
        <taxon>Microbulbifer</taxon>
    </lineage>
</organism>
<reference evidence="4 5" key="1">
    <citation type="submission" date="2020-08" db="EMBL/GenBank/DDBJ databases">
        <title>Genomic Encyclopedia of Type Strains, Phase IV (KMG-IV): sequencing the most valuable type-strain genomes for metagenomic binning, comparative biology and taxonomic classification.</title>
        <authorList>
            <person name="Goeker M."/>
        </authorList>
    </citation>
    <scope>NUCLEOTIDE SEQUENCE [LARGE SCALE GENOMIC DNA]</scope>
    <source>
        <strain evidence="4 5">DSM 11525</strain>
    </source>
</reference>
<dbReference type="EMBL" id="JACHHR010000003">
    <property type="protein sequence ID" value="MBB5212232.1"/>
    <property type="molecule type" value="Genomic_DNA"/>
</dbReference>
<evidence type="ECO:0000313" key="4">
    <source>
        <dbReference type="EMBL" id="MBB5212232.1"/>
    </source>
</evidence>
<sequence length="153" mass="17159">MQNPKRDINMQLQAKLLSSPHELPAVAAVLLQLRPKYTLESLLAQIEKQQVQGYQLAYVREGEGNQVLCVAGFVISEKLAWGKHIYVDDLVTDSAHRSAGAGRVLIDWLKQHGKSLGCDQLHLDSGVQRFAAHRFYLREGFDITSHHFALGEL</sequence>
<accession>A0AA89PVY0</accession>
<comment type="caution">
    <text evidence="4">The sequence shown here is derived from an EMBL/GenBank/DDBJ whole genome shotgun (WGS) entry which is preliminary data.</text>
</comment>
<evidence type="ECO:0000259" key="3">
    <source>
        <dbReference type="PROSITE" id="PS51186"/>
    </source>
</evidence>
<dbReference type="Pfam" id="PF00583">
    <property type="entry name" value="Acetyltransf_1"/>
    <property type="match status" value="1"/>
</dbReference>
<dbReference type="PROSITE" id="PS51186">
    <property type="entry name" value="GNAT"/>
    <property type="match status" value="1"/>
</dbReference>
<dbReference type="InterPro" id="IPR050832">
    <property type="entry name" value="Bact_Acetyltransf"/>
</dbReference>
<keyword evidence="1" id="KW-0808">Transferase</keyword>
<keyword evidence="2" id="KW-0012">Acyltransferase</keyword>
<evidence type="ECO:0000256" key="1">
    <source>
        <dbReference type="ARBA" id="ARBA00022679"/>
    </source>
</evidence>
<dbReference type="GO" id="GO:0016747">
    <property type="term" value="F:acyltransferase activity, transferring groups other than amino-acyl groups"/>
    <property type="evidence" value="ECO:0007669"/>
    <property type="project" value="InterPro"/>
</dbReference>
<proteinExistence type="predicted"/>
<name>A0AA89PVY0_9GAMM</name>
<dbReference type="InterPro" id="IPR016181">
    <property type="entry name" value="Acyl_CoA_acyltransferase"/>
</dbReference>
<dbReference type="InterPro" id="IPR000182">
    <property type="entry name" value="GNAT_dom"/>
</dbReference>
<feature type="domain" description="N-acetyltransferase" evidence="3">
    <location>
        <begin position="14"/>
        <end position="153"/>
    </location>
</feature>